<dbReference type="EMBL" id="CAUJNA010001394">
    <property type="protein sequence ID" value="CAJ1386660.1"/>
    <property type="molecule type" value="Genomic_DNA"/>
</dbReference>
<dbReference type="AlphaFoldDB" id="A0AA36IHY4"/>
<reference evidence="1" key="1">
    <citation type="submission" date="2023-08" db="EMBL/GenBank/DDBJ databases">
        <authorList>
            <person name="Chen Y."/>
            <person name="Shah S."/>
            <person name="Dougan E. K."/>
            <person name="Thang M."/>
            <person name="Chan C."/>
        </authorList>
    </citation>
    <scope>NUCLEOTIDE SEQUENCE</scope>
</reference>
<protein>
    <submittedName>
        <fullName evidence="1">Uncharacterized protein</fullName>
    </submittedName>
</protein>
<dbReference type="Proteomes" id="UP001178507">
    <property type="component" value="Unassembled WGS sequence"/>
</dbReference>
<accession>A0AA36IHY4</accession>
<proteinExistence type="predicted"/>
<evidence type="ECO:0000313" key="1">
    <source>
        <dbReference type="EMBL" id="CAJ1386660.1"/>
    </source>
</evidence>
<sequence>MRFGHFYVVCEKKGTLFTQTDFPPFKSYGVEGWWLDNLLKAGKLDREVYLRFGSSSYRRLPEATGRQVVPLSGWSTTWPGVQKASL</sequence>
<gene>
    <name evidence="1" type="ORF">EVOR1521_LOCUS12899</name>
</gene>
<comment type="caution">
    <text evidence="1">The sequence shown here is derived from an EMBL/GenBank/DDBJ whole genome shotgun (WGS) entry which is preliminary data.</text>
</comment>
<keyword evidence="2" id="KW-1185">Reference proteome</keyword>
<evidence type="ECO:0000313" key="2">
    <source>
        <dbReference type="Proteomes" id="UP001178507"/>
    </source>
</evidence>
<name>A0AA36IHY4_9DINO</name>
<organism evidence="1 2">
    <name type="scientific">Effrenium voratum</name>
    <dbReference type="NCBI Taxonomy" id="2562239"/>
    <lineage>
        <taxon>Eukaryota</taxon>
        <taxon>Sar</taxon>
        <taxon>Alveolata</taxon>
        <taxon>Dinophyceae</taxon>
        <taxon>Suessiales</taxon>
        <taxon>Symbiodiniaceae</taxon>
        <taxon>Effrenium</taxon>
    </lineage>
</organism>